<proteinExistence type="inferred from homology"/>
<feature type="domain" description="Periplasmic binding protein" evidence="5">
    <location>
        <begin position="23"/>
        <end position="289"/>
    </location>
</feature>
<dbReference type="CDD" id="cd06301">
    <property type="entry name" value="PBP1_rhizopine_binding-like"/>
    <property type="match status" value="1"/>
</dbReference>
<evidence type="ECO:0000313" key="6">
    <source>
        <dbReference type="EMBL" id="CDI12171.1"/>
    </source>
</evidence>
<evidence type="ECO:0000313" key="7">
    <source>
        <dbReference type="Proteomes" id="UP000016944"/>
    </source>
</evidence>
<comment type="similarity">
    <text evidence="2">Belongs to the bacterial solute-binding protein 2 family.</text>
</comment>
<reference evidence="6 7" key="1">
    <citation type="journal article" date="2013" name="Genome Announc.">
        <title>Complete Genome Sequence of the Sesbania Symbiont and Rice Growth-Promoting Endophyte Rhizobium sp. Strain IRBG74.</title>
        <authorList>
            <person name="Crook M.B."/>
            <person name="Mitra S."/>
            <person name="Ane J.M."/>
            <person name="Sadowsky M.J."/>
            <person name="Gyaneshwar P."/>
        </authorList>
    </citation>
    <scope>NUCLEOTIDE SEQUENCE [LARGE SCALE GENOMIC DNA]</scope>
    <source>
        <strain evidence="6 7">IRBG74</strain>
        <plasmid evidence="7">IRBL74_p</plasmid>
    </source>
</reference>
<comment type="subcellular location">
    <subcellularLocation>
        <location evidence="1">Cell envelope</location>
    </subcellularLocation>
</comment>
<feature type="signal peptide" evidence="4">
    <location>
        <begin position="1"/>
        <end position="20"/>
    </location>
</feature>
<keyword evidence="6" id="KW-0614">Plasmid</keyword>
<evidence type="ECO:0000256" key="4">
    <source>
        <dbReference type="SAM" id="SignalP"/>
    </source>
</evidence>
<keyword evidence="3 4" id="KW-0732">Signal</keyword>
<geneLocation type="plasmid" evidence="6 7">
    <name>IRBL74_p</name>
</geneLocation>
<feature type="chain" id="PRO_5004653379" evidence="4">
    <location>
        <begin position="21"/>
        <end position="313"/>
    </location>
</feature>
<organism evidence="6 7">
    <name type="scientific">Agrobacterium pusense</name>
    <dbReference type="NCBI Taxonomy" id="648995"/>
    <lineage>
        <taxon>Bacteria</taxon>
        <taxon>Pseudomonadati</taxon>
        <taxon>Pseudomonadota</taxon>
        <taxon>Alphaproteobacteria</taxon>
        <taxon>Hyphomicrobiales</taxon>
        <taxon>Rhizobiaceae</taxon>
        <taxon>Rhizobium/Agrobacterium group</taxon>
        <taxon>Agrobacterium</taxon>
    </lineage>
</organism>
<evidence type="ECO:0000256" key="2">
    <source>
        <dbReference type="ARBA" id="ARBA00007639"/>
    </source>
</evidence>
<evidence type="ECO:0000259" key="5">
    <source>
        <dbReference type="Pfam" id="PF13407"/>
    </source>
</evidence>
<accession>U4QID9</accession>
<dbReference type="PANTHER" id="PTHR46847:SF1">
    <property type="entry name" value="D-ALLOSE-BINDING PERIPLASMIC PROTEIN-RELATED"/>
    <property type="match status" value="1"/>
</dbReference>
<dbReference type="PATRIC" id="fig|424182.3.peg.5160"/>
<evidence type="ECO:0000256" key="3">
    <source>
        <dbReference type="ARBA" id="ARBA00022729"/>
    </source>
</evidence>
<evidence type="ECO:0000256" key="1">
    <source>
        <dbReference type="ARBA" id="ARBA00004196"/>
    </source>
</evidence>
<dbReference type="InterPro" id="IPR028082">
    <property type="entry name" value="Peripla_BP_I"/>
</dbReference>
<dbReference type="KEGG" id="rir:BN877_p0449"/>
<dbReference type="Proteomes" id="UP000016944">
    <property type="component" value="Plasmid IRBL74_p"/>
</dbReference>
<dbReference type="Pfam" id="PF13407">
    <property type="entry name" value="Peripla_BP_4"/>
    <property type="match status" value="1"/>
</dbReference>
<dbReference type="SUPFAM" id="SSF53822">
    <property type="entry name" value="Periplasmic binding protein-like I"/>
    <property type="match status" value="1"/>
</dbReference>
<dbReference type="Gene3D" id="3.40.50.2300">
    <property type="match status" value="2"/>
</dbReference>
<protein>
    <submittedName>
        <fullName evidence="6">Ribose/xylose/arabinose/galactoside ABC transporter, substrate-binding component</fullName>
    </submittedName>
</protein>
<gene>
    <name evidence="6" type="ORF">BN877_p0449</name>
</gene>
<dbReference type="HOGENOM" id="CLU_037628_3_1_5"/>
<dbReference type="AlphaFoldDB" id="U4QID9"/>
<dbReference type="InterPro" id="IPR025997">
    <property type="entry name" value="SBP_2_dom"/>
</dbReference>
<dbReference type="EMBL" id="HG518324">
    <property type="protein sequence ID" value="CDI12171.1"/>
    <property type="molecule type" value="Genomic_DNA"/>
</dbReference>
<dbReference type="GO" id="GO:0030313">
    <property type="term" value="C:cell envelope"/>
    <property type="evidence" value="ECO:0007669"/>
    <property type="project" value="UniProtKB-SubCell"/>
</dbReference>
<dbReference type="GO" id="GO:0030246">
    <property type="term" value="F:carbohydrate binding"/>
    <property type="evidence" value="ECO:0007669"/>
    <property type="project" value="UniProtKB-ARBA"/>
</dbReference>
<sequence length="313" mass="33186">MKKHLIMAAFASLLATSASAQTIGVSMALFDDNFLTVLRNGMIDYAKGLDGVTLQIEDAQNDVGKQLSQVQNFVASGVDAIIVNPVDTDATTALSQAAATAGIPLIYVNRQPVNVDDLPEKQAFVASDEKQSGTLQTQEVCRILKEAGKKDANAVVMMGELSNQAARVRTQDIKDVIATPDCSFIKIVEEQTANWSRTQGADLMTNWLSAGVKFDAVISNNDEMAIGAIQSLKSSGRSMNDVVVAGIDATQDALASMAAGDLDVSVFQNAAGQGKGAVDAAIKIAKGEKIEKKVYVPFELVTPANLKNYQAKN</sequence>
<dbReference type="PANTHER" id="PTHR46847">
    <property type="entry name" value="D-ALLOSE-BINDING PERIPLASMIC PROTEIN-RELATED"/>
    <property type="match status" value="1"/>
</dbReference>
<name>U4QID9_9HYPH</name>